<dbReference type="GO" id="GO:0051015">
    <property type="term" value="F:actin filament binding"/>
    <property type="evidence" value="ECO:0000318"/>
    <property type="project" value="GO_Central"/>
</dbReference>
<feature type="coiled-coil region" evidence="3">
    <location>
        <begin position="353"/>
        <end position="478"/>
    </location>
</feature>
<dbReference type="OrthoDB" id="10255522at2759"/>
<evidence type="ECO:0000256" key="1">
    <source>
        <dbReference type="ARBA" id="ARBA00023054"/>
    </source>
</evidence>
<dbReference type="PROSITE" id="PS51774">
    <property type="entry name" value="NAB"/>
    <property type="match status" value="1"/>
</dbReference>
<feature type="coiled-coil region" evidence="3">
    <location>
        <begin position="812"/>
        <end position="839"/>
    </location>
</feature>
<organism evidence="6 7">
    <name type="scientific">Zostera marina</name>
    <name type="common">Eelgrass</name>
    <dbReference type="NCBI Taxonomy" id="29655"/>
    <lineage>
        <taxon>Eukaryota</taxon>
        <taxon>Viridiplantae</taxon>
        <taxon>Streptophyta</taxon>
        <taxon>Embryophyta</taxon>
        <taxon>Tracheophyta</taxon>
        <taxon>Spermatophyta</taxon>
        <taxon>Magnoliopsida</taxon>
        <taxon>Liliopsida</taxon>
        <taxon>Zosteraceae</taxon>
        <taxon>Zostera</taxon>
    </lineage>
</organism>
<evidence type="ECO:0000256" key="4">
    <source>
        <dbReference type="SAM" id="MobiDB-lite"/>
    </source>
</evidence>
<feature type="domain" description="NAB" evidence="5">
    <location>
        <begin position="13"/>
        <end position="92"/>
    </location>
</feature>
<gene>
    <name evidence="6" type="ORF">ZOSMA_9G00650</name>
</gene>
<dbReference type="PANTHER" id="PTHR32258">
    <property type="entry name" value="PROTEIN NETWORKED 4A"/>
    <property type="match status" value="1"/>
</dbReference>
<protein>
    <recommendedName>
        <fullName evidence="5">NAB domain-containing protein</fullName>
    </recommendedName>
</protein>
<dbReference type="SUPFAM" id="SSF57997">
    <property type="entry name" value="Tropomyosin"/>
    <property type="match status" value="1"/>
</dbReference>
<comment type="caution">
    <text evidence="6">The sequence shown here is derived from an EMBL/GenBank/DDBJ whole genome shotgun (WGS) entry which is preliminary data.</text>
</comment>
<accession>A0A0K9NIP2</accession>
<dbReference type="GO" id="GO:0005886">
    <property type="term" value="C:plasma membrane"/>
    <property type="evidence" value="ECO:0000318"/>
    <property type="project" value="GO_Central"/>
</dbReference>
<dbReference type="Pfam" id="PF07765">
    <property type="entry name" value="KIP1"/>
    <property type="match status" value="1"/>
</dbReference>
<reference evidence="7" key="1">
    <citation type="journal article" date="2016" name="Nature">
        <title>The genome of the seagrass Zostera marina reveals angiosperm adaptation to the sea.</title>
        <authorList>
            <person name="Olsen J.L."/>
            <person name="Rouze P."/>
            <person name="Verhelst B."/>
            <person name="Lin Y.-C."/>
            <person name="Bayer T."/>
            <person name="Collen J."/>
            <person name="Dattolo E."/>
            <person name="De Paoli E."/>
            <person name="Dittami S."/>
            <person name="Maumus F."/>
            <person name="Michel G."/>
            <person name="Kersting A."/>
            <person name="Lauritano C."/>
            <person name="Lohaus R."/>
            <person name="Toepel M."/>
            <person name="Tonon T."/>
            <person name="Vanneste K."/>
            <person name="Amirebrahimi M."/>
            <person name="Brakel J."/>
            <person name="Bostroem C."/>
            <person name="Chovatia M."/>
            <person name="Grimwood J."/>
            <person name="Jenkins J.W."/>
            <person name="Jueterbock A."/>
            <person name="Mraz A."/>
            <person name="Stam W.T."/>
            <person name="Tice H."/>
            <person name="Bornberg-Bauer E."/>
            <person name="Green P.J."/>
            <person name="Pearson G.A."/>
            <person name="Procaccini G."/>
            <person name="Duarte C.M."/>
            <person name="Schmutz J."/>
            <person name="Reusch T.B.H."/>
            <person name="Van de Peer Y."/>
        </authorList>
    </citation>
    <scope>NUCLEOTIDE SEQUENCE [LARGE SCALE GENOMIC DNA]</scope>
    <source>
        <strain evidence="7">cv. Finnish</strain>
    </source>
</reference>
<feature type="coiled-coil region" evidence="3">
    <location>
        <begin position="503"/>
        <end position="656"/>
    </location>
</feature>
<keyword evidence="1 3" id="KW-0175">Coiled coil</keyword>
<feature type="coiled-coil region" evidence="3">
    <location>
        <begin position="1060"/>
        <end position="1136"/>
    </location>
</feature>
<dbReference type="EMBL" id="LFYR01002228">
    <property type="protein sequence ID" value="KMZ55962.1"/>
    <property type="molecule type" value="Genomic_DNA"/>
</dbReference>
<sequence>MATLSKAESRRLYSWWWDSHIPKNSKWLQDNLTDTDLRVKAMIKLIEEDADSFARRAEMYYKKRPELMKLVEEFYRAYRALAERYDHATGALRQAQRTMAEAFPNQIPFAFPDNELSPSGIAPPIDEFSDLDDSCGKDGSSPPLITPFIGKRNGGFGVVSDGGVRKGLHFHDEDEDKLSSLREEVSHLSAENHDLRLKNEKEKSEAESDLKSLRDLKAKLEAEKEDSVLQFQESLRKIVLLETEIVDFRERNSRIMSEISRLESIEENHQKLDKENQALLSKTSLLEQKVDKQSEDVMCMHSELKKLKSSLEDEHMRCVHAEAAFASLENLHSQSMEALRISALEVEKGVCILKETELKKQSLNEELIEIKAEIQRLNSKNVSSKHMMETMQCQISRLEDENQKLEDEVDCYGEAKRSLEEELSRLKNEIKDLESAHIDVIDQIEAVGLNREYVRESVKDLQDSIISLKNLQKKKEDENLLLLGKIKYMHEIMEKNVVLEHSLTNANIGLENSRLKIKELQETCELIRKENSQLESKKSTLVSTVDEVTSNIEKLTEKNTTMENSLNDAIAEVGELKERLKTLEDSCLSLEDDRSKLQIENNTLTSQVGLMGQNLEDLRNIFAELQNVHSNMEKEKNAKEQQLSDLQNLHNLQTQQYKSSMDKSNSRLAFLEVKIHKSRRKKDLRDEQLQDKQIDLLASEIEVIVVQNFAGDLMEKNLNLSNKVRRLEEYVLQQKERELVLLDYVGRLKKGIQMICKVVSTDNEFAMATDGALELYLQYILDKIKYLQNYVLDVEDEKHSLILEKSVYVTLLQQLGHHIMDLRQEKNELHQDGKKKSEELLALQSEKSQVLGMNGGLINALQMGRLREEAMVEEIKVMGKKISDLQEADSVVKDENSMLAEKQKALVSTISNLREDIRSLESEYSLIFQKCVTFDSLSLIFNQFGSQKMEESENLSNELSRSLKFNMYFEKAVKEMDDKMVIVEAENLRLKNLSVKFEEIQEQLAILAIDMSTEKIVNEDLNLKIRHLGDEIVERSCLLVQKDAAILESAQKSQLLHTQNDNLQKSLDGVKSELDEVKMTRDDLEKKVPIFNQNMLIKDREITHMLESNESLGKQVQLLQEANEDLRTKKDLLELKLFDEALGYEEEFKAQHTNIQIAEIHKVLFEEKVLELMGVCQSLEIKGIIEKAAYVEEVTLKDAQIEELHSKVLCLNREHRDMKAELNDYTKIVSSLSAGISDLENLIISSDDSKIHDEDTGGESSQGGILELQKLLIKIEKLRHVSEVSTSHAAASHDKAVGPGKAVFDSTADTSRKSTEEMKDIQLDQVSSSSKFDFDIDNNNNIANNMNNNNSSSVSDDQMLRLWDEGYAENSRGKELNVDKPSPVRHLKKKMVEKDDSILNQEWNREVVGRLSLDAERLAILQKAVVELKVKIDKSFSKETNQHHLPKSFEFETVRMQLHDAEVKIVHLFETNAKLIERVHRGCSSSISSLTSTEVDGIEGGLADENAKKTLKKKQALVSERAQRGSDKIGRLELELQKLQYILLKLQEEYENHQSKVAERKSRVVLRDYLYGRISRRRKRGHFCGCMGPRSSDD</sequence>
<name>A0A0K9NIP2_ZOSMR</name>
<dbReference type="Gene3D" id="1.10.287.1490">
    <property type="match status" value="1"/>
</dbReference>
<evidence type="ECO:0000256" key="3">
    <source>
        <dbReference type="SAM" id="Coils"/>
    </source>
</evidence>
<feature type="coiled-coil region" evidence="3">
    <location>
        <begin position="1529"/>
        <end position="1563"/>
    </location>
</feature>
<evidence type="ECO:0000313" key="7">
    <source>
        <dbReference type="Proteomes" id="UP000036987"/>
    </source>
</evidence>
<feature type="coiled-coil region" evidence="3">
    <location>
        <begin position="983"/>
        <end position="1010"/>
    </location>
</feature>
<keyword evidence="7" id="KW-1185">Reference proteome</keyword>
<dbReference type="OMA" id="GRTRIME"/>
<dbReference type="PANTHER" id="PTHR32258:SF6">
    <property type="entry name" value="PROTEIN NETWORKED 1A"/>
    <property type="match status" value="1"/>
</dbReference>
<proteinExistence type="inferred from homology"/>
<feature type="region of interest" description="Disordered" evidence="4">
    <location>
        <begin position="1288"/>
        <end position="1316"/>
    </location>
</feature>
<dbReference type="STRING" id="29655.A0A0K9NIP2"/>
<dbReference type="InterPro" id="IPR051861">
    <property type="entry name" value="NET_actin-binding_domain"/>
</dbReference>
<evidence type="ECO:0000259" key="5">
    <source>
        <dbReference type="PROSITE" id="PS51774"/>
    </source>
</evidence>
<comment type="similarity">
    <text evidence="2">Belongs to the NET family.</text>
</comment>
<dbReference type="Proteomes" id="UP000036987">
    <property type="component" value="Unassembled WGS sequence"/>
</dbReference>
<dbReference type="InterPro" id="IPR011684">
    <property type="entry name" value="NAB"/>
</dbReference>
<feature type="coiled-coil region" evidence="3">
    <location>
        <begin position="903"/>
        <end position="930"/>
    </location>
</feature>
<feature type="coiled-coil region" evidence="3">
    <location>
        <begin position="171"/>
        <end position="230"/>
    </location>
</feature>
<evidence type="ECO:0000313" key="6">
    <source>
        <dbReference type="EMBL" id="KMZ55962.1"/>
    </source>
</evidence>
<evidence type="ECO:0000256" key="2">
    <source>
        <dbReference type="ARBA" id="ARBA00038006"/>
    </source>
</evidence>
<feature type="coiled-coil region" evidence="3">
    <location>
        <begin position="255"/>
        <end position="282"/>
    </location>
</feature>